<keyword evidence="3" id="KW-1185">Reference proteome</keyword>
<feature type="transmembrane region" description="Helical" evidence="1">
    <location>
        <begin position="12"/>
        <end position="37"/>
    </location>
</feature>
<dbReference type="OrthoDB" id="525774at2759"/>
<keyword evidence="1" id="KW-0812">Transmembrane</keyword>
<sequence>MACCSCNSRTKAFVWILWLINVLVSAVYLGISLTTFYNVQHGYKFVINADRPYKDSSLGACMMGFLMVLFWVIFSFFVLIGRLFSALPLGYGLMLGTCSHTGLFMILAGLVLQTHYSLAQAFEKSGVWSSNDLQTYTATYVFNYVLAGTYLGMFVVLLLTKGDMQGGEGRGDAYVAKPSPAPPSALNGAATSGTAPSQVQMPAYDNHGFGTNWPQQYRGGNV</sequence>
<proteinExistence type="predicted"/>
<feature type="transmembrane region" description="Helical" evidence="1">
    <location>
        <begin position="136"/>
        <end position="160"/>
    </location>
</feature>
<comment type="caution">
    <text evidence="2">The sequence shown here is derived from an EMBL/GenBank/DDBJ whole genome shotgun (WGS) entry which is preliminary data.</text>
</comment>
<accession>A0A835VXY7</accession>
<dbReference type="EMBL" id="JAEHOD010000069">
    <property type="protein sequence ID" value="KAG2432025.1"/>
    <property type="molecule type" value="Genomic_DNA"/>
</dbReference>
<feature type="transmembrane region" description="Helical" evidence="1">
    <location>
        <begin position="57"/>
        <end position="80"/>
    </location>
</feature>
<name>A0A835VXY7_9CHLO</name>
<feature type="transmembrane region" description="Helical" evidence="1">
    <location>
        <begin position="92"/>
        <end position="116"/>
    </location>
</feature>
<evidence type="ECO:0000313" key="3">
    <source>
        <dbReference type="Proteomes" id="UP000613740"/>
    </source>
</evidence>
<gene>
    <name evidence="2" type="ORF">HYH02_013095</name>
</gene>
<reference evidence="2" key="1">
    <citation type="journal article" date="2020" name="bioRxiv">
        <title>Comparative genomics of Chlamydomonas.</title>
        <authorList>
            <person name="Craig R.J."/>
            <person name="Hasan A.R."/>
            <person name="Ness R.W."/>
            <person name="Keightley P.D."/>
        </authorList>
    </citation>
    <scope>NUCLEOTIDE SEQUENCE</scope>
    <source>
        <strain evidence="2">CCAP 11/173</strain>
    </source>
</reference>
<organism evidence="2 3">
    <name type="scientific">Chlamydomonas schloesseri</name>
    <dbReference type="NCBI Taxonomy" id="2026947"/>
    <lineage>
        <taxon>Eukaryota</taxon>
        <taxon>Viridiplantae</taxon>
        <taxon>Chlorophyta</taxon>
        <taxon>core chlorophytes</taxon>
        <taxon>Chlorophyceae</taxon>
        <taxon>CS clade</taxon>
        <taxon>Chlamydomonadales</taxon>
        <taxon>Chlamydomonadaceae</taxon>
        <taxon>Chlamydomonas</taxon>
    </lineage>
</organism>
<protein>
    <submittedName>
        <fullName evidence="2">Uncharacterized protein</fullName>
    </submittedName>
</protein>
<keyword evidence="1" id="KW-1133">Transmembrane helix</keyword>
<dbReference type="AlphaFoldDB" id="A0A835VXY7"/>
<evidence type="ECO:0000313" key="2">
    <source>
        <dbReference type="EMBL" id="KAG2432025.1"/>
    </source>
</evidence>
<dbReference type="Proteomes" id="UP000613740">
    <property type="component" value="Unassembled WGS sequence"/>
</dbReference>
<evidence type="ECO:0000256" key="1">
    <source>
        <dbReference type="SAM" id="Phobius"/>
    </source>
</evidence>
<keyword evidence="1" id="KW-0472">Membrane</keyword>